<accession>A0AAD2D5H1</accession>
<dbReference type="EMBL" id="CAMPGE010022516">
    <property type="protein sequence ID" value="CAI2380556.1"/>
    <property type="molecule type" value="Genomic_DNA"/>
</dbReference>
<evidence type="ECO:0000256" key="1">
    <source>
        <dbReference type="SAM" id="MobiDB-lite"/>
    </source>
</evidence>
<organism evidence="2 3">
    <name type="scientific">Euplotes crassus</name>
    <dbReference type="NCBI Taxonomy" id="5936"/>
    <lineage>
        <taxon>Eukaryota</taxon>
        <taxon>Sar</taxon>
        <taxon>Alveolata</taxon>
        <taxon>Ciliophora</taxon>
        <taxon>Intramacronucleata</taxon>
        <taxon>Spirotrichea</taxon>
        <taxon>Hypotrichia</taxon>
        <taxon>Euplotida</taxon>
        <taxon>Euplotidae</taxon>
        <taxon>Moneuplotes</taxon>
    </lineage>
</organism>
<evidence type="ECO:0000313" key="3">
    <source>
        <dbReference type="Proteomes" id="UP001295684"/>
    </source>
</evidence>
<proteinExistence type="predicted"/>
<reference evidence="2" key="1">
    <citation type="submission" date="2023-07" db="EMBL/GenBank/DDBJ databases">
        <authorList>
            <consortium name="AG Swart"/>
            <person name="Singh M."/>
            <person name="Singh A."/>
            <person name="Seah K."/>
            <person name="Emmerich C."/>
        </authorList>
    </citation>
    <scope>NUCLEOTIDE SEQUENCE</scope>
    <source>
        <strain evidence="2">DP1</strain>
    </source>
</reference>
<evidence type="ECO:0000313" key="2">
    <source>
        <dbReference type="EMBL" id="CAI2380556.1"/>
    </source>
</evidence>
<dbReference type="AlphaFoldDB" id="A0AAD2D5H1"/>
<feature type="region of interest" description="Disordered" evidence="1">
    <location>
        <begin position="1"/>
        <end position="30"/>
    </location>
</feature>
<gene>
    <name evidence="2" type="ORF">ECRASSUSDP1_LOCUS21992</name>
</gene>
<dbReference type="Proteomes" id="UP001295684">
    <property type="component" value="Unassembled WGS sequence"/>
</dbReference>
<name>A0AAD2D5H1_EUPCR</name>
<sequence>MGNCSSFPCANGKEDTSSEEIRFDRRKHSKIEKGKTKSKLCSQCNQLTNKYEKLSCCKQIVCKNSKCYRSKSNGCPNGCSPRKKSRNSPTDVVQTDHCEHTDFICSQCDEILKRKEIHQHYHVEGADYNCVDCDELEKEYSISPSSKRGGLQQSKSKLPLLALGSARYNGESALDDESRRILMSKTKSWANVK</sequence>
<comment type="caution">
    <text evidence="2">The sequence shown here is derived from an EMBL/GenBank/DDBJ whole genome shotgun (WGS) entry which is preliminary data.</text>
</comment>
<feature type="compositionally biased region" description="Basic and acidic residues" evidence="1">
    <location>
        <begin position="12"/>
        <end position="23"/>
    </location>
</feature>
<keyword evidence="3" id="KW-1185">Reference proteome</keyword>
<protein>
    <submittedName>
        <fullName evidence="2">Uncharacterized protein</fullName>
    </submittedName>
</protein>